<dbReference type="Gene3D" id="1.25.40.390">
    <property type="match status" value="1"/>
</dbReference>
<dbReference type="Pfam" id="PF14322">
    <property type="entry name" value="SusD-like_3"/>
    <property type="match status" value="1"/>
</dbReference>
<comment type="similarity">
    <text evidence="2">Belongs to the SusD family.</text>
</comment>
<evidence type="ECO:0000256" key="1">
    <source>
        <dbReference type="ARBA" id="ARBA00004442"/>
    </source>
</evidence>
<protein>
    <submittedName>
        <fullName evidence="8">RagB/SusD family nutrient uptake outer membrane protein</fullName>
    </submittedName>
</protein>
<dbReference type="AlphaFoldDB" id="A0A6M1SXY4"/>
<keyword evidence="4" id="KW-0472">Membrane</keyword>
<organism evidence="8 9">
    <name type="scientific">Halalkalibaculum roseum</name>
    <dbReference type="NCBI Taxonomy" id="2709311"/>
    <lineage>
        <taxon>Bacteria</taxon>
        <taxon>Pseudomonadati</taxon>
        <taxon>Balneolota</taxon>
        <taxon>Balneolia</taxon>
        <taxon>Balneolales</taxon>
        <taxon>Balneolaceae</taxon>
        <taxon>Halalkalibaculum</taxon>
    </lineage>
</organism>
<comment type="subcellular location">
    <subcellularLocation>
        <location evidence="1">Cell outer membrane</location>
    </subcellularLocation>
</comment>
<dbReference type="SUPFAM" id="SSF48452">
    <property type="entry name" value="TPR-like"/>
    <property type="match status" value="1"/>
</dbReference>
<keyword evidence="9" id="KW-1185">Reference proteome</keyword>
<dbReference type="GO" id="GO:0009279">
    <property type="term" value="C:cell outer membrane"/>
    <property type="evidence" value="ECO:0007669"/>
    <property type="project" value="UniProtKB-SubCell"/>
</dbReference>
<dbReference type="Proteomes" id="UP000473278">
    <property type="component" value="Unassembled WGS sequence"/>
</dbReference>
<evidence type="ECO:0000259" key="7">
    <source>
        <dbReference type="Pfam" id="PF14322"/>
    </source>
</evidence>
<evidence type="ECO:0000256" key="4">
    <source>
        <dbReference type="ARBA" id="ARBA00023136"/>
    </source>
</evidence>
<evidence type="ECO:0000256" key="3">
    <source>
        <dbReference type="ARBA" id="ARBA00022729"/>
    </source>
</evidence>
<keyword evidence="5" id="KW-0998">Cell outer membrane</keyword>
<proteinExistence type="inferred from homology"/>
<dbReference type="RefSeq" id="WP_165139980.1">
    <property type="nucleotide sequence ID" value="NZ_JAALLT010000002.1"/>
</dbReference>
<dbReference type="EMBL" id="JAALLT010000002">
    <property type="protein sequence ID" value="NGP76004.1"/>
    <property type="molecule type" value="Genomic_DNA"/>
</dbReference>
<evidence type="ECO:0000313" key="9">
    <source>
        <dbReference type="Proteomes" id="UP000473278"/>
    </source>
</evidence>
<dbReference type="PROSITE" id="PS51257">
    <property type="entry name" value="PROKAR_LIPOPROTEIN"/>
    <property type="match status" value="1"/>
</dbReference>
<sequence length="638" mass="70365">MKKLRLYITAVIVVTAGLFLYSCDTGEFLSTPALGSVSEEVLANEKGADALLVGAYAALNGQNISGFWSAGGTNWVYGSVAGGDAHKGSILNDQTPINPIMSMSHTSANGFFNDIWVARYEGVSRANSVIALVPQLEGVDDATSARIEGEARFLRGHYYFELKKLFNNVPYIDENTENFKQPNTGESALTWADIEADFQFAYDNLPEVQNQIGRANRWAAASYLAKAYAFQGKWNEARTLLTTIINQGTNAAGVPYALQDHYGDNFRADAENSSETVFSIQYVGKDGTGTIDNSRQEDMLNYPFGNPFNCCGFYQPTQDLVNSFRTDGTTGLPFLDNYNDTMVDSDMGVPADQQFTIYSGPLDPRLDWSVGRRGVPYLDWGPFKGQTWIRQQSYGGPYHAQKHVYRQENAEAFGNRNEWAPGSAVNYDVIRFADVLLWAAEAEIEGGGTLDQARQYVNQVRGRVADDDYGDGWVTYTDNQPFAAAVVGSEAEMTAVDANTGDWVIRTDTESTFVLLGGDPANAANWNEYVDPNYVIDTYPAGQAPFTNATDALEAVHFERKLELALEGHRFFDLVRWGEAAQTLNAFYAYEGGQLGFSDFASGNFQTGKNEYFPIPQTQIDLTRVDGEPTLTQNPGYN</sequence>
<dbReference type="InterPro" id="IPR033985">
    <property type="entry name" value="SusD-like_N"/>
</dbReference>
<feature type="domain" description="RagB/SusD" evidence="6">
    <location>
        <begin position="537"/>
        <end position="637"/>
    </location>
</feature>
<feature type="domain" description="RagB/SusD" evidence="6">
    <location>
        <begin position="275"/>
        <end position="480"/>
    </location>
</feature>
<evidence type="ECO:0000256" key="2">
    <source>
        <dbReference type="ARBA" id="ARBA00006275"/>
    </source>
</evidence>
<evidence type="ECO:0000313" key="8">
    <source>
        <dbReference type="EMBL" id="NGP76004.1"/>
    </source>
</evidence>
<keyword evidence="3" id="KW-0732">Signal</keyword>
<dbReference type="InterPro" id="IPR012944">
    <property type="entry name" value="SusD_RagB_dom"/>
</dbReference>
<accession>A0A6M1SXY4</accession>
<evidence type="ECO:0000259" key="6">
    <source>
        <dbReference type="Pfam" id="PF07980"/>
    </source>
</evidence>
<dbReference type="Pfam" id="PF07980">
    <property type="entry name" value="SusD_RagB"/>
    <property type="match status" value="2"/>
</dbReference>
<dbReference type="InterPro" id="IPR011990">
    <property type="entry name" value="TPR-like_helical_dom_sf"/>
</dbReference>
<feature type="domain" description="SusD-like N-terminal" evidence="7">
    <location>
        <begin position="105"/>
        <end position="228"/>
    </location>
</feature>
<gene>
    <name evidence="8" type="ORF">G3570_05145</name>
</gene>
<reference evidence="8 9" key="1">
    <citation type="submission" date="2020-02" db="EMBL/GenBank/DDBJ databases">
        <title>Balneolaceae bacterium YR4-1, complete genome.</title>
        <authorList>
            <person name="Li Y."/>
            <person name="Wu S."/>
        </authorList>
    </citation>
    <scope>NUCLEOTIDE SEQUENCE [LARGE SCALE GENOMIC DNA]</scope>
    <source>
        <strain evidence="8 9">YR4-1</strain>
    </source>
</reference>
<name>A0A6M1SXY4_9BACT</name>
<comment type="caution">
    <text evidence="8">The sequence shown here is derived from an EMBL/GenBank/DDBJ whole genome shotgun (WGS) entry which is preliminary data.</text>
</comment>
<evidence type="ECO:0000256" key="5">
    <source>
        <dbReference type="ARBA" id="ARBA00023237"/>
    </source>
</evidence>